<sequence length="115" mass="12745">MTSIFDIANGEEHDGIDASVSCGSCAAVCCRLTVILSSEDEVPERYVRHSVTGPDTMARGKDGWCLALDRELKCCSIYDERPDVCRKFAMGSPYCVAEREDYDRSGPRLIPFAWA</sequence>
<accession>A0A7W8D5T0</accession>
<dbReference type="AlphaFoldDB" id="A0A7W8D5T0"/>
<comment type="caution">
    <text evidence="1">The sequence shown here is derived from an EMBL/GenBank/DDBJ whole genome shotgun (WGS) entry which is preliminary data.</text>
</comment>
<name>A0A7W8D5T0_9GAMM</name>
<evidence type="ECO:0000313" key="1">
    <source>
        <dbReference type="EMBL" id="MBB5208459.1"/>
    </source>
</evidence>
<keyword evidence="2" id="KW-1185">Reference proteome</keyword>
<dbReference type="RefSeq" id="WP_343059296.1">
    <property type="nucleotide sequence ID" value="NZ_JACHHP010000003.1"/>
</dbReference>
<protein>
    <submittedName>
        <fullName evidence="1">Fe-S-cluster containining protein</fullName>
    </submittedName>
</protein>
<dbReference type="Proteomes" id="UP000521199">
    <property type="component" value="Unassembled WGS sequence"/>
</dbReference>
<dbReference type="InterPro" id="IPR005358">
    <property type="entry name" value="Puta_zinc/iron-chelating_dom"/>
</dbReference>
<dbReference type="EMBL" id="JACHHP010000003">
    <property type="protein sequence ID" value="MBB5208459.1"/>
    <property type="molecule type" value="Genomic_DNA"/>
</dbReference>
<dbReference type="Pfam" id="PF03692">
    <property type="entry name" value="CxxCxxCC"/>
    <property type="match status" value="1"/>
</dbReference>
<evidence type="ECO:0000313" key="2">
    <source>
        <dbReference type="Proteomes" id="UP000521199"/>
    </source>
</evidence>
<gene>
    <name evidence="1" type="ORF">HNQ52_002001</name>
</gene>
<organism evidence="1 2">
    <name type="scientific">Chiayiivirga flava</name>
    <dbReference type="NCBI Taxonomy" id="659595"/>
    <lineage>
        <taxon>Bacteria</taxon>
        <taxon>Pseudomonadati</taxon>
        <taxon>Pseudomonadota</taxon>
        <taxon>Gammaproteobacteria</taxon>
        <taxon>Lysobacterales</taxon>
        <taxon>Lysobacteraceae</taxon>
        <taxon>Chiayiivirga</taxon>
    </lineage>
</organism>
<proteinExistence type="predicted"/>
<reference evidence="1 2" key="1">
    <citation type="submission" date="2020-08" db="EMBL/GenBank/DDBJ databases">
        <title>Genomic Encyclopedia of Type Strains, Phase IV (KMG-IV): sequencing the most valuable type-strain genomes for metagenomic binning, comparative biology and taxonomic classification.</title>
        <authorList>
            <person name="Goeker M."/>
        </authorList>
    </citation>
    <scope>NUCLEOTIDE SEQUENCE [LARGE SCALE GENOMIC DNA]</scope>
    <source>
        <strain evidence="1 2">DSM 24163</strain>
    </source>
</reference>